<dbReference type="RefSeq" id="WP_061179669.1">
    <property type="nucleotide sequence ID" value="NZ_FCOE02000049.1"/>
</dbReference>
<proteinExistence type="predicted"/>
<accession>A0A158DV83</accession>
<keyword evidence="2" id="KW-1185">Reference proteome</keyword>
<dbReference type="STRING" id="1777141.AWB80_07459"/>
<dbReference type="EMBL" id="FCOE02000049">
    <property type="protein sequence ID" value="SAK98096.1"/>
    <property type="molecule type" value="Genomic_DNA"/>
</dbReference>
<evidence type="ECO:0000313" key="1">
    <source>
        <dbReference type="EMBL" id="SAK98096.1"/>
    </source>
</evidence>
<dbReference type="AlphaFoldDB" id="A0A158DV83"/>
<reference evidence="1" key="1">
    <citation type="submission" date="2016-01" db="EMBL/GenBank/DDBJ databases">
        <authorList>
            <person name="Peeters C."/>
        </authorList>
    </citation>
    <scope>NUCLEOTIDE SEQUENCE [LARGE SCALE GENOMIC DNA]</scope>
    <source>
        <strain evidence="1">LMG 29323</strain>
    </source>
</reference>
<evidence type="ECO:0000313" key="2">
    <source>
        <dbReference type="Proteomes" id="UP000054911"/>
    </source>
</evidence>
<dbReference type="Proteomes" id="UP000054911">
    <property type="component" value="Unassembled WGS sequence"/>
</dbReference>
<comment type="caution">
    <text evidence="1">The sequence shown here is derived from an EMBL/GenBank/DDBJ whole genome shotgun (WGS) entry which is preliminary data.</text>
</comment>
<protein>
    <submittedName>
        <fullName evidence="1">Uncharacterized protein</fullName>
    </submittedName>
</protein>
<name>A0A158DV83_9BURK</name>
<sequence>MRRKDLQTFTPEQAATTVVVVQRVEQYRRWRVVINGEVVVTADEIDALFADLERIAAWLEEAGIKQFTVRTHESS</sequence>
<gene>
    <name evidence="1" type="ORF">AWB80_07459</name>
</gene>
<organism evidence="1 2">
    <name type="scientific">Caballeronia pedi</name>
    <dbReference type="NCBI Taxonomy" id="1777141"/>
    <lineage>
        <taxon>Bacteria</taxon>
        <taxon>Pseudomonadati</taxon>
        <taxon>Pseudomonadota</taxon>
        <taxon>Betaproteobacteria</taxon>
        <taxon>Burkholderiales</taxon>
        <taxon>Burkholderiaceae</taxon>
        <taxon>Caballeronia</taxon>
    </lineage>
</organism>